<sequence>MFETLDLAVLLGEVPLTSNNLDDHECEEGDSPNDSGCINARGRLDNAFKKFNENNNGELGKRRRNEIQDRLIAASVQRCNVYKIYLEQTDTLVNFFLGGLTTALGGAGAIVTGEGAARTLAGLAGISSGFRAEFRQAYLANLSVHIITEGIDTRRRQISEAPFSFPGGRHRFYGSPRIPHS</sequence>
<reference evidence="1" key="1">
    <citation type="submission" date="2019-02" db="EMBL/GenBank/DDBJ databases">
        <authorList>
            <person name="Gruber-Vodicka R. H."/>
            <person name="Seah K. B. B."/>
        </authorList>
    </citation>
    <scope>NUCLEOTIDE SEQUENCE</scope>
    <source>
        <strain evidence="2">BECK_BY2</strain>
        <strain evidence="1">BECK_BY3</strain>
    </source>
</reference>
<proteinExistence type="predicted"/>
<evidence type="ECO:0000313" key="1">
    <source>
        <dbReference type="EMBL" id="VFK54727.1"/>
    </source>
</evidence>
<dbReference type="EMBL" id="CAADFY010000052">
    <property type="protein sequence ID" value="VFK54727.1"/>
    <property type="molecule type" value="Genomic_DNA"/>
</dbReference>
<protein>
    <submittedName>
        <fullName evidence="1">Uncharacterized protein</fullName>
    </submittedName>
</protein>
<gene>
    <name evidence="2" type="ORF">BECKTUN1418E_GA0071001_10497</name>
    <name evidence="1" type="ORF">BECKTUN1418F_GA0071002_10526</name>
</gene>
<organism evidence="1">
    <name type="scientific">Candidatus Kentrum sp. TUN</name>
    <dbReference type="NCBI Taxonomy" id="2126343"/>
    <lineage>
        <taxon>Bacteria</taxon>
        <taxon>Pseudomonadati</taxon>
        <taxon>Pseudomonadota</taxon>
        <taxon>Gammaproteobacteria</taxon>
        <taxon>Candidatus Kentrum</taxon>
    </lineage>
</organism>
<dbReference type="EMBL" id="CAADFV010000049">
    <property type="protein sequence ID" value="VFK58379.1"/>
    <property type="molecule type" value="Genomic_DNA"/>
</dbReference>
<name>A0A450ZLU8_9GAMM</name>
<dbReference type="AlphaFoldDB" id="A0A450ZLU8"/>
<evidence type="ECO:0000313" key="2">
    <source>
        <dbReference type="EMBL" id="VFK58379.1"/>
    </source>
</evidence>
<accession>A0A450ZLU8</accession>